<keyword evidence="1" id="KW-0863">Zinc-finger</keyword>
<evidence type="ECO:0000256" key="2">
    <source>
        <dbReference type="SAM" id="MobiDB-lite"/>
    </source>
</evidence>
<dbReference type="AlphaFoldDB" id="A0A699Q197"/>
<dbReference type="SMART" id="SM00343">
    <property type="entry name" value="ZnF_C2HC"/>
    <property type="match status" value="2"/>
</dbReference>
<evidence type="ECO:0000313" key="4">
    <source>
        <dbReference type="EMBL" id="GFC57684.1"/>
    </source>
</evidence>
<dbReference type="GO" id="GO:0003676">
    <property type="term" value="F:nucleic acid binding"/>
    <property type="evidence" value="ECO:0007669"/>
    <property type="project" value="InterPro"/>
</dbReference>
<sequence length="148" mass="16463">VVKLRRWFGKTEMTFRISECAKDKKVKFVVATLSGKSNHKDNSRQSLQNNQKQGNARAMITAPNEGKVSFGSLPMYERSFTNLVGQCTIKCHKCGKTGNKASYCKEKNVATGANAQPIWTCYDCGEQGHARNQCPKKVKQENVGESRG</sequence>
<comment type="caution">
    <text evidence="4">The sequence shown here is derived from an EMBL/GenBank/DDBJ whole genome shotgun (WGS) entry which is preliminary data.</text>
</comment>
<organism evidence="4">
    <name type="scientific">Tanacetum cinerariifolium</name>
    <name type="common">Dalmatian daisy</name>
    <name type="synonym">Chrysanthemum cinerariifolium</name>
    <dbReference type="NCBI Taxonomy" id="118510"/>
    <lineage>
        <taxon>Eukaryota</taxon>
        <taxon>Viridiplantae</taxon>
        <taxon>Streptophyta</taxon>
        <taxon>Embryophyta</taxon>
        <taxon>Tracheophyta</taxon>
        <taxon>Spermatophyta</taxon>
        <taxon>Magnoliopsida</taxon>
        <taxon>eudicotyledons</taxon>
        <taxon>Gunneridae</taxon>
        <taxon>Pentapetalae</taxon>
        <taxon>asterids</taxon>
        <taxon>campanulids</taxon>
        <taxon>Asterales</taxon>
        <taxon>Asteraceae</taxon>
        <taxon>Asteroideae</taxon>
        <taxon>Anthemideae</taxon>
        <taxon>Anthemidinae</taxon>
        <taxon>Tanacetum</taxon>
    </lineage>
</organism>
<dbReference type="GO" id="GO:0008270">
    <property type="term" value="F:zinc ion binding"/>
    <property type="evidence" value="ECO:0007669"/>
    <property type="project" value="UniProtKB-KW"/>
</dbReference>
<name>A0A699Q197_TANCI</name>
<keyword evidence="1" id="KW-0479">Metal-binding</keyword>
<feature type="domain" description="CCHC-type" evidence="3">
    <location>
        <begin position="121"/>
        <end position="136"/>
    </location>
</feature>
<proteinExistence type="predicted"/>
<dbReference type="EMBL" id="BKCJ010974641">
    <property type="protein sequence ID" value="GFC57684.1"/>
    <property type="molecule type" value="Genomic_DNA"/>
</dbReference>
<accession>A0A699Q197</accession>
<protein>
    <recommendedName>
        <fullName evidence="3">CCHC-type domain-containing protein</fullName>
    </recommendedName>
</protein>
<evidence type="ECO:0000256" key="1">
    <source>
        <dbReference type="PROSITE-ProRule" id="PRU00047"/>
    </source>
</evidence>
<dbReference type="Gene3D" id="4.10.60.10">
    <property type="entry name" value="Zinc finger, CCHC-type"/>
    <property type="match status" value="1"/>
</dbReference>
<dbReference type="InterPro" id="IPR001878">
    <property type="entry name" value="Znf_CCHC"/>
</dbReference>
<keyword evidence="1" id="KW-0862">Zinc</keyword>
<gene>
    <name evidence="4" type="ORF">Tci_829654</name>
</gene>
<dbReference type="InterPro" id="IPR036875">
    <property type="entry name" value="Znf_CCHC_sf"/>
</dbReference>
<reference evidence="4" key="1">
    <citation type="journal article" date="2019" name="Sci. Rep.">
        <title>Draft genome of Tanacetum cinerariifolium, the natural source of mosquito coil.</title>
        <authorList>
            <person name="Yamashiro T."/>
            <person name="Shiraishi A."/>
            <person name="Satake H."/>
            <person name="Nakayama K."/>
        </authorList>
    </citation>
    <scope>NUCLEOTIDE SEQUENCE</scope>
</reference>
<feature type="non-terminal residue" evidence="4">
    <location>
        <position position="1"/>
    </location>
</feature>
<evidence type="ECO:0000259" key="3">
    <source>
        <dbReference type="PROSITE" id="PS50158"/>
    </source>
</evidence>
<dbReference type="SUPFAM" id="SSF57756">
    <property type="entry name" value="Retrovirus zinc finger-like domains"/>
    <property type="match status" value="1"/>
</dbReference>
<feature type="region of interest" description="Disordered" evidence="2">
    <location>
        <begin position="37"/>
        <end position="63"/>
    </location>
</feature>
<dbReference type="PROSITE" id="PS50158">
    <property type="entry name" value="ZF_CCHC"/>
    <property type="match status" value="1"/>
</dbReference>
<feature type="compositionally biased region" description="Polar residues" evidence="2">
    <location>
        <begin position="44"/>
        <end position="54"/>
    </location>
</feature>